<proteinExistence type="inferred from homology"/>
<dbReference type="GO" id="GO:0034605">
    <property type="term" value="P:cellular response to heat"/>
    <property type="evidence" value="ECO:0000318"/>
    <property type="project" value="GO_Central"/>
</dbReference>
<evidence type="ECO:0000256" key="6">
    <source>
        <dbReference type="ARBA" id="ARBA00023163"/>
    </source>
</evidence>
<dbReference type="GO" id="GO:0005634">
    <property type="term" value="C:nucleus"/>
    <property type="evidence" value="ECO:0000318"/>
    <property type="project" value="GO_Central"/>
</dbReference>
<dbReference type="OrthoDB" id="60033at2759"/>
<keyword evidence="7" id="KW-0539">Nucleus</keyword>
<dbReference type="Pfam" id="PF00447">
    <property type="entry name" value="HSF_DNA-bind"/>
    <property type="match status" value="1"/>
</dbReference>
<sequence>MMESPPSESVKSWASGCKENSANTSPRSILSDNMATSTAPQAMDGLQSSGPPPFLNKTYDMVDDPLTDAIVSWSTSNNSFIVWNPPEFARDLLPKYFKHNNFSSFVRQLNTYGFRKVDPDRWEFANEGFLRGKRHLLKNIHRRKPVSHHHSPPLPQQQSQTSTLGPCVEVGKFGLEGEIERLKRDKNVLMLELVRLRQQQQATERELQVMGQRLQVTEQRQQQMMTFLAKAMQNPSFLAQLVQQNENNKRHASDRKRRRLPKQENGSESGTSGSEGQIVKYQPTNSDSARAMLMQFLSSSDLTPKVEVSSPLEALFGTLDTVSTDPVEGSDLANRYCGVTLTEMQVCAADIPHISTSSENQIEPSSQLLSPGSKESARLEVYGLNSSCEKGLTEHNSDPREATRESSASVMGLSPVLETGTGDGEAKIVSNQGLVGPGMNDIFWEQFLSGNPDSPDTESEDTETAENSLPDVDKDSPQWWNSKPTVDRLAEQMGQLAPGTNL</sequence>
<feature type="compositionally biased region" description="Basic and acidic residues" evidence="10">
    <location>
        <begin position="391"/>
        <end position="404"/>
    </location>
</feature>
<dbReference type="SMR" id="A0A2R6VWN4"/>
<feature type="compositionally biased region" description="Polar residues" evidence="10">
    <location>
        <begin position="1"/>
        <end position="40"/>
    </location>
</feature>
<evidence type="ECO:0000256" key="1">
    <source>
        <dbReference type="ARBA" id="ARBA00004123"/>
    </source>
</evidence>
<feature type="region of interest" description="Disordered" evidence="10">
    <location>
        <begin position="389"/>
        <end position="424"/>
    </location>
</feature>
<dbReference type="PANTHER" id="PTHR10015:SF427">
    <property type="entry name" value="HEAT SHOCK FACTOR PROTEIN"/>
    <property type="match status" value="1"/>
</dbReference>
<protein>
    <recommendedName>
        <fullName evidence="11">HSF-type DNA-binding domain-containing protein</fullName>
    </recommendedName>
</protein>
<dbReference type="Gene3D" id="1.10.10.10">
    <property type="entry name" value="Winged helix-like DNA-binding domain superfamily/Winged helix DNA-binding domain"/>
    <property type="match status" value="1"/>
</dbReference>
<feature type="compositionally biased region" description="Low complexity" evidence="10">
    <location>
        <begin position="266"/>
        <end position="276"/>
    </location>
</feature>
<comment type="similarity">
    <text evidence="8">Belongs to the HSF family.</text>
</comment>
<feature type="region of interest" description="Disordered" evidence="10">
    <location>
        <begin position="1"/>
        <end position="51"/>
    </location>
</feature>
<evidence type="ECO:0000313" key="12">
    <source>
        <dbReference type="EMBL" id="PTQ26025.1"/>
    </source>
</evidence>
<keyword evidence="5" id="KW-0238">DNA-binding</keyword>
<dbReference type="InterPro" id="IPR000232">
    <property type="entry name" value="HSF_DNA-bd"/>
</dbReference>
<feature type="coiled-coil region" evidence="9">
    <location>
        <begin position="179"/>
        <end position="213"/>
    </location>
</feature>
<evidence type="ECO:0000256" key="9">
    <source>
        <dbReference type="SAM" id="Coils"/>
    </source>
</evidence>
<dbReference type="PANTHER" id="PTHR10015">
    <property type="entry name" value="HEAT SHOCK TRANSCRIPTION FACTOR"/>
    <property type="match status" value="1"/>
</dbReference>
<name>A0A2R6VWN4_MARPO</name>
<keyword evidence="3" id="KW-0805">Transcription regulation</keyword>
<dbReference type="SUPFAM" id="SSF46785">
    <property type="entry name" value="Winged helix' DNA-binding domain"/>
    <property type="match status" value="1"/>
</dbReference>
<feature type="domain" description="HSF-type DNA-binding" evidence="11">
    <location>
        <begin position="93"/>
        <end position="117"/>
    </location>
</feature>
<accession>A0A2R6VWN4</accession>
<feature type="region of interest" description="Disordered" evidence="10">
    <location>
        <begin position="448"/>
        <end position="483"/>
    </location>
</feature>
<evidence type="ECO:0000256" key="10">
    <source>
        <dbReference type="SAM" id="MobiDB-lite"/>
    </source>
</evidence>
<feature type="compositionally biased region" description="Acidic residues" evidence="10">
    <location>
        <begin position="455"/>
        <end position="464"/>
    </location>
</feature>
<dbReference type="Gramene" id="MpVg00470.1">
    <property type="protein sequence ID" value="MpVg00470.1.cds"/>
    <property type="gene ID" value="MpVg00470"/>
</dbReference>
<dbReference type="PROSITE" id="PS00434">
    <property type="entry name" value="HSF_DOMAIN"/>
    <property type="match status" value="1"/>
</dbReference>
<evidence type="ECO:0000259" key="11">
    <source>
        <dbReference type="PROSITE" id="PS00434"/>
    </source>
</evidence>
<keyword evidence="2" id="KW-0597">Phosphoprotein</keyword>
<gene>
    <name evidence="12" type="ORF">MARPO_YB0005</name>
</gene>
<evidence type="ECO:0000256" key="7">
    <source>
        <dbReference type="ARBA" id="ARBA00023242"/>
    </source>
</evidence>
<evidence type="ECO:0000313" key="13">
    <source>
        <dbReference type="Proteomes" id="UP000244005"/>
    </source>
</evidence>
<dbReference type="InterPro" id="IPR036390">
    <property type="entry name" value="WH_DNA-bd_sf"/>
</dbReference>
<dbReference type="PRINTS" id="PR00056">
    <property type="entry name" value="HSFDOMAIN"/>
</dbReference>
<dbReference type="AlphaFoldDB" id="A0A2R6VWN4"/>
<organism evidence="12 13">
    <name type="scientific">Marchantia polymorpha</name>
    <name type="common">Common liverwort</name>
    <name type="synonym">Marchantia aquatica</name>
    <dbReference type="NCBI Taxonomy" id="3197"/>
    <lineage>
        <taxon>Eukaryota</taxon>
        <taxon>Viridiplantae</taxon>
        <taxon>Streptophyta</taxon>
        <taxon>Embryophyta</taxon>
        <taxon>Marchantiophyta</taxon>
        <taxon>Marchantiopsida</taxon>
        <taxon>Marchantiidae</taxon>
        <taxon>Marchantiales</taxon>
        <taxon>Marchantiaceae</taxon>
        <taxon>Marchantia</taxon>
    </lineage>
</organism>
<dbReference type="InterPro" id="IPR036388">
    <property type="entry name" value="WH-like_DNA-bd_sf"/>
</dbReference>
<dbReference type="Proteomes" id="UP000244005">
    <property type="component" value="Chromosome Y"/>
</dbReference>
<reference evidence="12" key="1">
    <citation type="submission" date="2017-12" db="EMBL/GenBank/DDBJ databases">
        <title>WGS assembly of Marchantia polymorpha.</title>
        <authorList>
            <person name="Bowman J.L."/>
            <person name="Kohchi T."/>
            <person name="Yamato K.T."/>
            <person name="Jenkins J."/>
            <person name="Shu S."/>
            <person name="Ishizaki K."/>
            <person name="Yamaoka S."/>
            <person name="Nishihama R."/>
            <person name="Nakamura Y."/>
            <person name="Berger F."/>
            <person name="Adam C."/>
            <person name="Aki S.S."/>
            <person name="Althoff F."/>
            <person name="Araki T."/>
            <person name="Arteaga-Vazquez M.A."/>
            <person name="Balasubrmanian S."/>
            <person name="Bauer D."/>
            <person name="Boehm C.R."/>
            <person name="Briginshaw L."/>
            <person name="Caballero-Perez J."/>
            <person name="Catarino B."/>
            <person name="Chen F."/>
            <person name="Chiyoda S."/>
            <person name="Chovatia M."/>
            <person name="Davies K.M."/>
            <person name="Delmans M."/>
            <person name="Demura T."/>
            <person name="Dierschke T."/>
            <person name="Dolan L."/>
            <person name="Dorantes-Acosta A.E."/>
            <person name="Eklund D.M."/>
            <person name="Florent S.N."/>
            <person name="Flores-Sandoval E."/>
            <person name="Fujiyama A."/>
            <person name="Fukuzawa H."/>
            <person name="Galik B."/>
            <person name="Grimanelli D."/>
            <person name="Grimwood J."/>
            <person name="Grossniklaus U."/>
            <person name="Hamada T."/>
            <person name="Haseloff J."/>
            <person name="Hetherington A.J."/>
            <person name="Higo A."/>
            <person name="Hirakawa Y."/>
            <person name="Hundley H.N."/>
            <person name="Ikeda Y."/>
            <person name="Inoue K."/>
            <person name="Inoue S."/>
            <person name="Ishida S."/>
            <person name="Jia Q."/>
            <person name="Kakita M."/>
            <person name="Kanazawa T."/>
            <person name="Kawai Y."/>
            <person name="Kawashima T."/>
            <person name="Kennedy M."/>
            <person name="Kinose K."/>
            <person name="Kinoshita T."/>
            <person name="Kohara Y."/>
            <person name="Koide E."/>
            <person name="Komatsu K."/>
            <person name="Kopischke S."/>
            <person name="Kubo M."/>
            <person name="Kyozuka J."/>
            <person name="Lagercrantz U."/>
            <person name="Lin S.S."/>
            <person name="Lindquist E."/>
            <person name="Lipzen A.M."/>
            <person name="Lu C."/>
            <person name="Luna E.D."/>
            <person name="Martienssen R.A."/>
            <person name="Minamino N."/>
            <person name="Mizutani M."/>
            <person name="Mizutani M."/>
            <person name="Mochizuki N."/>
            <person name="Monte I."/>
            <person name="Mosher R."/>
            <person name="Nagasaki H."/>
            <person name="Nakagami H."/>
            <person name="Naramoto S."/>
            <person name="Nishitani K."/>
            <person name="Ohtani M."/>
            <person name="Okamoto T."/>
            <person name="Okumura M."/>
            <person name="Phillips J."/>
            <person name="Pollak B."/>
            <person name="Reinders A."/>
            <person name="Roevekamp M."/>
            <person name="Sano R."/>
            <person name="Sawa S."/>
            <person name="Schmid M.W."/>
            <person name="Shirakawa M."/>
            <person name="Solano R."/>
            <person name="Spunde A."/>
            <person name="Suetsugu N."/>
            <person name="Sugano S."/>
            <person name="Sugiyama A."/>
            <person name="Sun R."/>
            <person name="Suzuki Y."/>
            <person name="Takenaka M."/>
            <person name="Takezawa D."/>
            <person name="Tomogane H."/>
            <person name="Tsuzuki M."/>
            <person name="Ueda T."/>
            <person name="Umeda M."/>
            <person name="Ward J.M."/>
            <person name="Watanabe Y."/>
            <person name="Yazaki K."/>
            <person name="Yokoyama R."/>
            <person name="Yoshitake Y."/>
            <person name="Yotsui I."/>
            <person name="Zachgo S."/>
            <person name="Schmutz J."/>
        </authorList>
    </citation>
    <scope>NUCLEOTIDE SEQUENCE [LARGE SCALE GENOMIC DNA]</scope>
    <source>
        <strain evidence="12">Tak-1</strain>
    </source>
</reference>
<dbReference type="GO" id="GO:0043565">
    <property type="term" value="F:sequence-specific DNA binding"/>
    <property type="evidence" value="ECO:0007669"/>
    <property type="project" value="InterPro"/>
</dbReference>
<keyword evidence="9" id="KW-0175">Coiled coil</keyword>
<feature type="region of interest" description="Disordered" evidence="10">
    <location>
        <begin position="143"/>
        <end position="163"/>
    </location>
</feature>
<evidence type="ECO:0000256" key="3">
    <source>
        <dbReference type="ARBA" id="ARBA00023015"/>
    </source>
</evidence>
<evidence type="ECO:0000256" key="8">
    <source>
        <dbReference type="RuleBase" id="RU004020"/>
    </source>
</evidence>
<feature type="region of interest" description="Disordered" evidence="10">
    <location>
        <begin position="245"/>
        <end position="280"/>
    </location>
</feature>
<keyword evidence="4" id="KW-0346">Stress response</keyword>
<keyword evidence="6" id="KW-0804">Transcription</keyword>
<dbReference type="SMART" id="SM00415">
    <property type="entry name" value="HSF"/>
    <property type="match status" value="1"/>
</dbReference>
<feature type="compositionally biased region" description="Basic residues" evidence="10">
    <location>
        <begin position="250"/>
        <end position="260"/>
    </location>
</feature>
<dbReference type="GO" id="GO:0003700">
    <property type="term" value="F:DNA-binding transcription factor activity"/>
    <property type="evidence" value="ECO:0000318"/>
    <property type="project" value="GO_Central"/>
</dbReference>
<evidence type="ECO:0000256" key="5">
    <source>
        <dbReference type="ARBA" id="ARBA00023125"/>
    </source>
</evidence>
<comment type="subcellular location">
    <subcellularLocation>
        <location evidence="1">Nucleus</location>
    </subcellularLocation>
</comment>
<evidence type="ECO:0000256" key="4">
    <source>
        <dbReference type="ARBA" id="ARBA00023016"/>
    </source>
</evidence>
<dbReference type="FunFam" id="1.10.10.10:FF:000057">
    <property type="entry name" value="Heat shock transcription factor 1"/>
    <property type="match status" value="1"/>
</dbReference>
<keyword evidence="13" id="KW-1185">Reference proteome</keyword>
<dbReference type="EMBL" id="KZ772945">
    <property type="protein sequence ID" value="PTQ26025.1"/>
    <property type="molecule type" value="Genomic_DNA"/>
</dbReference>
<evidence type="ECO:0000256" key="2">
    <source>
        <dbReference type="ARBA" id="ARBA00022553"/>
    </source>
</evidence>